<dbReference type="PATRIC" id="fig|1618207.4.peg.2170"/>
<evidence type="ECO:0008006" key="3">
    <source>
        <dbReference type="Google" id="ProtNLM"/>
    </source>
</evidence>
<organism evidence="1 2">
    <name type="scientific">Psychromicrobium lacuslunae</name>
    <dbReference type="NCBI Taxonomy" id="1618207"/>
    <lineage>
        <taxon>Bacteria</taxon>
        <taxon>Bacillati</taxon>
        <taxon>Actinomycetota</taxon>
        <taxon>Actinomycetes</taxon>
        <taxon>Micrococcales</taxon>
        <taxon>Micrococcaceae</taxon>
        <taxon>Psychromicrobium</taxon>
    </lineage>
</organism>
<dbReference type="STRING" id="1618207.UM93_10705"/>
<gene>
    <name evidence="1" type="ORF">UM93_10705</name>
</gene>
<sequence>MCFIFTLTIAVPSSRAQGSEADWDTDNQGIGMYIEVPGAGWTNSAPVTPDTSHIYKTTIECVSDGHQQSNTGAMHCEAVSMRQCTAGNNGAMVQWYSALKAFNPPDWQKVGTPTCVYDAKPVNLLAEIAARIQTEFQHLPISPGTVSAQPSPFTLNTWQTNFLANAVTQNFDVSMLGQRVHISATPQSYTYDFGDGQTLGPITSAGQAVPQAQWGQLVTPTSHRYASTVDYNARVIVHFSGSYSINGGPATPIPGQGDFSTKAIQVKVWSVRKRWVSQDCLQNPHAWGCAATGPER</sequence>
<dbReference type="HOGENOM" id="CLU_090256_0_0_11"/>
<proteinExistence type="predicted"/>
<keyword evidence="2" id="KW-1185">Reference proteome</keyword>
<accession>A0A0D4C3V2</accession>
<dbReference type="KEGG" id="ari:UM93_10705"/>
<dbReference type="EMBL" id="CP011005">
    <property type="protein sequence ID" value="AJT43051.1"/>
    <property type="molecule type" value="Genomic_DNA"/>
</dbReference>
<dbReference type="Proteomes" id="UP000061839">
    <property type="component" value="Chromosome"/>
</dbReference>
<protein>
    <recommendedName>
        <fullName evidence="3">PKD domain-containing protein</fullName>
    </recommendedName>
</protein>
<reference evidence="1" key="1">
    <citation type="journal article" date="2015" name="Genome Announc.">
        <title>Complete Genome Sequencing of Protease-Producing Novel Arthrobacter sp. Strain IHBB 11108 Using PacBio Single-Molecule Real-Time Sequencing Technology.</title>
        <authorList>
            <person name="Kiran S."/>
            <person name="Swarnkar M.K."/>
            <person name="Pal M."/>
            <person name="Thakur R."/>
            <person name="Tewari R."/>
            <person name="Singh A.K."/>
            <person name="Gulati A."/>
        </authorList>
    </citation>
    <scope>NUCLEOTIDE SEQUENCE [LARGE SCALE GENOMIC DNA]</scope>
    <source>
        <strain evidence="1">IHBB 11108</strain>
    </source>
</reference>
<evidence type="ECO:0000313" key="2">
    <source>
        <dbReference type="Proteomes" id="UP000061839"/>
    </source>
</evidence>
<name>A0A0D4C3V2_9MICC</name>
<evidence type="ECO:0000313" key="1">
    <source>
        <dbReference type="EMBL" id="AJT43051.1"/>
    </source>
</evidence>
<dbReference type="AlphaFoldDB" id="A0A0D4C3V2"/>